<organism evidence="1 2">
    <name type="scientific">Alteraurantiacibacter lauratis</name>
    <dbReference type="NCBI Taxonomy" id="2054627"/>
    <lineage>
        <taxon>Bacteria</taxon>
        <taxon>Pseudomonadati</taxon>
        <taxon>Pseudomonadota</taxon>
        <taxon>Alphaproteobacteria</taxon>
        <taxon>Sphingomonadales</taxon>
        <taxon>Erythrobacteraceae</taxon>
        <taxon>Alteraurantiacibacter</taxon>
    </lineage>
</organism>
<evidence type="ECO:0000313" key="1">
    <source>
        <dbReference type="EMBL" id="MFC3101554.1"/>
    </source>
</evidence>
<dbReference type="Proteomes" id="UP001595378">
    <property type="component" value="Unassembled WGS sequence"/>
</dbReference>
<evidence type="ECO:0000313" key="2">
    <source>
        <dbReference type="Proteomes" id="UP001595378"/>
    </source>
</evidence>
<reference evidence="2" key="1">
    <citation type="journal article" date="2019" name="Int. J. Syst. Evol. Microbiol.">
        <title>The Global Catalogue of Microorganisms (GCM) 10K type strain sequencing project: providing services to taxonomists for standard genome sequencing and annotation.</title>
        <authorList>
            <consortium name="The Broad Institute Genomics Platform"/>
            <consortium name="The Broad Institute Genome Sequencing Center for Infectious Disease"/>
            <person name="Wu L."/>
            <person name="Ma J."/>
        </authorList>
    </citation>
    <scope>NUCLEOTIDE SEQUENCE [LARGE SCALE GENOMIC DNA]</scope>
    <source>
        <strain evidence="2">KCTC 52606</strain>
    </source>
</reference>
<proteinExistence type="predicted"/>
<dbReference type="InterPro" id="IPR021955">
    <property type="entry name" value="DUF3572"/>
</dbReference>
<gene>
    <name evidence="1" type="ORF">ACFODK_11705</name>
</gene>
<comment type="caution">
    <text evidence="1">The sequence shown here is derived from an EMBL/GenBank/DDBJ whole genome shotgun (WGS) entry which is preliminary data.</text>
</comment>
<accession>A0ABV7EFQ0</accession>
<sequence>MLTIHNPSSPDPDEAAALALGALGFILSDDRRAQRFLDLTGLDADGLRTTLGEAATHRAIIEFLCAHEPDLVGAAQSLGVSPEALRRAGQPDFLE</sequence>
<dbReference type="Pfam" id="PF12096">
    <property type="entry name" value="DUF3572"/>
    <property type="match status" value="1"/>
</dbReference>
<keyword evidence="2" id="KW-1185">Reference proteome</keyword>
<protein>
    <submittedName>
        <fullName evidence="1">DUF3572 family protein</fullName>
    </submittedName>
</protein>
<dbReference type="EMBL" id="JBHRSU010000033">
    <property type="protein sequence ID" value="MFC3101554.1"/>
    <property type="molecule type" value="Genomic_DNA"/>
</dbReference>
<dbReference type="RefSeq" id="WP_336919192.1">
    <property type="nucleotide sequence ID" value="NZ_JBANRN010000008.1"/>
</dbReference>
<name>A0ABV7EFQ0_9SPHN</name>